<gene>
    <name evidence="2" type="ORF">S01H1_55794</name>
</gene>
<feature type="non-terminal residue" evidence="2">
    <location>
        <position position="1"/>
    </location>
</feature>
<dbReference type="SUPFAM" id="SSF50978">
    <property type="entry name" value="WD40 repeat-like"/>
    <property type="match status" value="1"/>
</dbReference>
<dbReference type="GO" id="GO:0009267">
    <property type="term" value="P:cellular response to starvation"/>
    <property type="evidence" value="ECO:0007669"/>
    <property type="project" value="TreeGrafter"/>
</dbReference>
<sequence>TFLFTKDPLANQNRQSPSQKIPALKMDDQTSSQKIPALKIQMDDPNLPVSKFYERQKEIFKENSGRQSVRPAMDPLCSNDAILLHREQRNLKIDSKTKMLSKKFALLRPLPKKRKNVLDVETDEATEAELTMEAELASNKKSLNLKEKTHLSYDGTKMTHMLRFHAYESVLAASDGANNVSVWDIKNPDHKIKNISNGNASNVKMTSMSWMNERNHTLLLTGCDDGSLRIWDNVLDSKYGSSHTEPVLATAFFALPEL</sequence>
<accession>X0V8L2</accession>
<dbReference type="Gene3D" id="2.130.10.10">
    <property type="entry name" value="YVTN repeat-like/Quinoprotein amine dehydrogenase"/>
    <property type="match status" value="1"/>
</dbReference>
<dbReference type="GO" id="GO:0031929">
    <property type="term" value="P:TOR signaling"/>
    <property type="evidence" value="ECO:0007669"/>
    <property type="project" value="InterPro"/>
</dbReference>
<dbReference type="PANTHER" id="PTHR12848">
    <property type="entry name" value="REGULATORY-ASSOCIATED PROTEIN OF MTOR"/>
    <property type="match status" value="1"/>
</dbReference>
<feature type="region of interest" description="Disordered" evidence="1">
    <location>
        <begin position="1"/>
        <end position="29"/>
    </location>
</feature>
<dbReference type="GO" id="GO:0010506">
    <property type="term" value="P:regulation of autophagy"/>
    <property type="evidence" value="ECO:0007669"/>
    <property type="project" value="TreeGrafter"/>
</dbReference>
<dbReference type="PANTHER" id="PTHR12848:SF16">
    <property type="entry name" value="REGULATORY-ASSOCIATED PROTEIN OF MTOR"/>
    <property type="match status" value="1"/>
</dbReference>
<dbReference type="GO" id="GO:0005737">
    <property type="term" value="C:cytoplasm"/>
    <property type="evidence" value="ECO:0007669"/>
    <property type="project" value="TreeGrafter"/>
</dbReference>
<dbReference type="SMART" id="SM00320">
    <property type="entry name" value="WD40"/>
    <property type="match status" value="2"/>
</dbReference>
<dbReference type="InterPro" id="IPR036322">
    <property type="entry name" value="WD40_repeat_dom_sf"/>
</dbReference>
<feature type="non-terminal residue" evidence="2">
    <location>
        <position position="258"/>
    </location>
</feature>
<evidence type="ECO:0000256" key="1">
    <source>
        <dbReference type="SAM" id="MobiDB-lite"/>
    </source>
</evidence>
<dbReference type="GO" id="GO:0031931">
    <property type="term" value="C:TORC1 complex"/>
    <property type="evidence" value="ECO:0007669"/>
    <property type="project" value="InterPro"/>
</dbReference>
<dbReference type="EMBL" id="BARS01036283">
    <property type="protein sequence ID" value="GAG14489.1"/>
    <property type="molecule type" value="Genomic_DNA"/>
</dbReference>
<evidence type="ECO:0000313" key="2">
    <source>
        <dbReference type="EMBL" id="GAG14489.1"/>
    </source>
</evidence>
<feature type="compositionally biased region" description="Polar residues" evidence="1">
    <location>
        <begin position="10"/>
        <end position="19"/>
    </location>
</feature>
<dbReference type="GO" id="GO:0030674">
    <property type="term" value="F:protein-macromolecule adaptor activity"/>
    <property type="evidence" value="ECO:0007669"/>
    <property type="project" value="TreeGrafter"/>
</dbReference>
<reference evidence="2" key="1">
    <citation type="journal article" date="2014" name="Front. Microbiol.">
        <title>High frequency of phylogenetically diverse reductive dehalogenase-homologous genes in deep subseafloor sedimentary metagenomes.</title>
        <authorList>
            <person name="Kawai M."/>
            <person name="Futagami T."/>
            <person name="Toyoda A."/>
            <person name="Takaki Y."/>
            <person name="Nishi S."/>
            <person name="Hori S."/>
            <person name="Arai W."/>
            <person name="Tsubouchi T."/>
            <person name="Morono Y."/>
            <person name="Uchiyama I."/>
            <person name="Ito T."/>
            <person name="Fujiyama A."/>
            <person name="Inagaki F."/>
            <person name="Takami H."/>
        </authorList>
    </citation>
    <scope>NUCLEOTIDE SEQUENCE</scope>
    <source>
        <strain evidence="2">Expedition CK06-06</strain>
    </source>
</reference>
<proteinExistence type="predicted"/>
<name>X0V8L2_9ZZZZ</name>
<organism evidence="2">
    <name type="scientific">marine sediment metagenome</name>
    <dbReference type="NCBI Taxonomy" id="412755"/>
    <lineage>
        <taxon>unclassified sequences</taxon>
        <taxon>metagenomes</taxon>
        <taxon>ecological metagenomes</taxon>
    </lineage>
</organism>
<comment type="caution">
    <text evidence="2">The sequence shown here is derived from an EMBL/GenBank/DDBJ whole genome shotgun (WGS) entry which is preliminary data.</text>
</comment>
<dbReference type="GO" id="GO:0071230">
    <property type="term" value="P:cellular response to amino acid stimulus"/>
    <property type="evidence" value="ECO:0007669"/>
    <property type="project" value="TreeGrafter"/>
</dbReference>
<dbReference type="InterPro" id="IPR004083">
    <property type="entry name" value="Raptor"/>
</dbReference>
<dbReference type="InterPro" id="IPR001680">
    <property type="entry name" value="WD40_rpt"/>
</dbReference>
<dbReference type="InterPro" id="IPR015943">
    <property type="entry name" value="WD40/YVTN_repeat-like_dom_sf"/>
</dbReference>
<dbReference type="PROSITE" id="PS50082">
    <property type="entry name" value="WD_REPEATS_2"/>
    <property type="match status" value="1"/>
</dbReference>
<dbReference type="AlphaFoldDB" id="X0V8L2"/>
<protein>
    <submittedName>
        <fullName evidence="2">Uncharacterized protein</fullName>
    </submittedName>
</protein>
<dbReference type="GO" id="GO:0030307">
    <property type="term" value="P:positive regulation of cell growth"/>
    <property type="evidence" value="ECO:0007669"/>
    <property type="project" value="TreeGrafter"/>
</dbReference>